<feature type="transmembrane region" description="Helical" evidence="1">
    <location>
        <begin position="41"/>
        <end position="60"/>
    </location>
</feature>
<evidence type="ECO:0000313" key="2">
    <source>
        <dbReference type="EMBL" id="OAI21436.1"/>
    </source>
</evidence>
<keyword evidence="3" id="KW-1185">Reference proteome</keyword>
<keyword evidence="1" id="KW-1133">Transmembrane helix</keyword>
<organism evidence="2 3">
    <name type="scientific">Methylomonas koyamae</name>
    <dbReference type="NCBI Taxonomy" id="702114"/>
    <lineage>
        <taxon>Bacteria</taxon>
        <taxon>Pseudomonadati</taxon>
        <taxon>Pseudomonadota</taxon>
        <taxon>Gammaproteobacteria</taxon>
        <taxon>Methylococcales</taxon>
        <taxon>Methylococcaceae</taxon>
        <taxon>Methylomonas</taxon>
    </lineage>
</organism>
<dbReference type="AlphaFoldDB" id="A0AA91D8B9"/>
<gene>
    <name evidence="2" type="ORF">A1356_21020</name>
</gene>
<evidence type="ECO:0000313" key="3">
    <source>
        <dbReference type="Proteomes" id="UP000077734"/>
    </source>
</evidence>
<evidence type="ECO:0000256" key="1">
    <source>
        <dbReference type="SAM" id="Phobius"/>
    </source>
</evidence>
<feature type="transmembrane region" description="Helical" evidence="1">
    <location>
        <begin position="12"/>
        <end position="29"/>
    </location>
</feature>
<accession>A0AA91D8B9</accession>
<name>A0AA91D8B9_9GAMM</name>
<dbReference type="Proteomes" id="UP000077734">
    <property type="component" value="Unassembled WGS sequence"/>
</dbReference>
<keyword evidence="1" id="KW-0472">Membrane</keyword>
<comment type="caution">
    <text evidence="2">The sequence shown here is derived from an EMBL/GenBank/DDBJ whole genome shotgun (WGS) entry which is preliminary data.</text>
</comment>
<proteinExistence type="predicted"/>
<protein>
    <submittedName>
        <fullName evidence="2">Uncharacterized protein</fullName>
    </submittedName>
</protein>
<keyword evidence="1" id="KW-0812">Transmembrane</keyword>
<reference evidence="2 3" key="1">
    <citation type="submission" date="2016-03" db="EMBL/GenBank/DDBJ databases">
        <authorList>
            <person name="Heylen K."/>
            <person name="De Vos P."/>
            <person name="Vekeman B."/>
        </authorList>
    </citation>
    <scope>NUCLEOTIDE SEQUENCE [LARGE SCALE GENOMIC DNA]</scope>
    <source>
        <strain evidence="2 3">R-49807</strain>
    </source>
</reference>
<dbReference type="EMBL" id="LUUL01000141">
    <property type="protein sequence ID" value="OAI21436.1"/>
    <property type="molecule type" value="Genomic_DNA"/>
</dbReference>
<sequence>MLSQNLSFSSSTGFTAVFQVFGFVLFQHYDAGNSNRSNNSNYGKGIVFFLFSHFLILILLL</sequence>